<protein>
    <recommendedName>
        <fullName evidence="3">phenylalanine--tRNA ligase</fullName>
        <ecNumber evidence="3">6.1.1.20</ecNumber>
    </recommendedName>
    <alternativeName>
        <fullName evidence="11">Phenylalanyl-tRNA synthetase</fullName>
    </alternativeName>
</protein>
<dbReference type="FunFam" id="3.40.50.150:FF:000361">
    <property type="entry name" value="Ferredoxin-fold anticodon-binding domain-containing protein 1 homolog"/>
    <property type="match status" value="1"/>
</dbReference>
<keyword evidence="5" id="KW-0547">Nucleotide-binding</keyword>
<evidence type="ECO:0000256" key="12">
    <source>
        <dbReference type="ARBA" id="ARBA00049255"/>
    </source>
</evidence>
<reference evidence="14 15" key="1">
    <citation type="submission" date="2019-09" db="EMBL/GenBank/DDBJ databases">
        <title>Bird 10,000 Genomes (B10K) Project - Family phase.</title>
        <authorList>
            <person name="Zhang G."/>
        </authorList>
    </citation>
    <scope>NUCLEOTIDE SEQUENCE [LARGE SCALE GENOMIC DNA]</scope>
    <source>
        <strain evidence="14">B10K-DU-003-44</strain>
        <tissue evidence="14">Muscle</tissue>
    </source>
</reference>
<proteinExistence type="inferred from homology"/>
<evidence type="ECO:0000256" key="10">
    <source>
        <dbReference type="ARBA" id="ARBA00023146"/>
    </source>
</evidence>
<dbReference type="GO" id="GO:0070475">
    <property type="term" value="P:rRNA base methylation"/>
    <property type="evidence" value="ECO:0007669"/>
    <property type="project" value="InterPro"/>
</dbReference>
<dbReference type="FunFam" id="3.30.930.10:FF:000248">
    <property type="entry name" value="Ferredoxin-fold anticodon-binding domain-containing 1"/>
    <property type="match status" value="1"/>
</dbReference>
<dbReference type="InterPro" id="IPR036690">
    <property type="entry name" value="Fdx_antiC-bd_sf"/>
</dbReference>
<evidence type="ECO:0000259" key="13">
    <source>
        <dbReference type="PROSITE" id="PS51447"/>
    </source>
</evidence>
<evidence type="ECO:0000313" key="15">
    <source>
        <dbReference type="Proteomes" id="UP000549499"/>
    </source>
</evidence>
<evidence type="ECO:0000256" key="11">
    <source>
        <dbReference type="ARBA" id="ARBA00031194"/>
    </source>
</evidence>
<dbReference type="GO" id="GO:0005524">
    <property type="term" value="F:ATP binding"/>
    <property type="evidence" value="ECO:0007669"/>
    <property type="project" value="UniProtKB-KW"/>
</dbReference>
<evidence type="ECO:0000313" key="14">
    <source>
        <dbReference type="EMBL" id="NWS73822.1"/>
    </source>
</evidence>
<evidence type="ECO:0000256" key="2">
    <source>
        <dbReference type="ARBA" id="ARBA00008226"/>
    </source>
</evidence>
<dbReference type="Gene3D" id="3.30.930.10">
    <property type="entry name" value="Bira Bifunctional Protein, Domain 2"/>
    <property type="match status" value="1"/>
</dbReference>
<dbReference type="GO" id="GO:0005759">
    <property type="term" value="C:mitochondrial matrix"/>
    <property type="evidence" value="ECO:0007669"/>
    <property type="project" value="UniProtKB-SubCell"/>
</dbReference>
<feature type="domain" description="FDX-ACB" evidence="13">
    <location>
        <begin position="531"/>
        <end position="624"/>
    </location>
</feature>
<dbReference type="PANTHER" id="PTHR11538">
    <property type="entry name" value="PHENYLALANYL-TRNA SYNTHETASE"/>
    <property type="match status" value="1"/>
</dbReference>
<evidence type="ECO:0000256" key="8">
    <source>
        <dbReference type="ARBA" id="ARBA00022946"/>
    </source>
</evidence>
<dbReference type="InterPro" id="IPR029063">
    <property type="entry name" value="SAM-dependent_MTases_sf"/>
</dbReference>
<dbReference type="InterPro" id="IPR005121">
    <property type="entry name" value="Fdx_antiC-bd"/>
</dbReference>
<comment type="catalytic activity">
    <reaction evidence="12">
        <text>tRNA(Phe) + L-phenylalanine + ATP = L-phenylalanyl-tRNA(Phe) + AMP + diphosphate + H(+)</text>
        <dbReference type="Rhea" id="RHEA:19413"/>
        <dbReference type="Rhea" id="RHEA-COMP:9668"/>
        <dbReference type="Rhea" id="RHEA-COMP:9699"/>
        <dbReference type="ChEBI" id="CHEBI:15378"/>
        <dbReference type="ChEBI" id="CHEBI:30616"/>
        <dbReference type="ChEBI" id="CHEBI:33019"/>
        <dbReference type="ChEBI" id="CHEBI:58095"/>
        <dbReference type="ChEBI" id="CHEBI:78442"/>
        <dbReference type="ChEBI" id="CHEBI:78531"/>
        <dbReference type="ChEBI" id="CHEBI:456215"/>
        <dbReference type="EC" id="6.1.1.20"/>
    </reaction>
</comment>
<evidence type="ECO:0000256" key="6">
    <source>
        <dbReference type="ARBA" id="ARBA00022840"/>
    </source>
</evidence>
<dbReference type="SUPFAM" id="SSF54991">
    <property type="entry name" value="Anticodon-binding domain of PheRS"/>
    <property type="match status" value="1"/>
</dbReference>
<dbReference type="EC" id="6.1.1.20" evidence="3"/>
<evidence type="ECO:0000256" key="7">
    <source>
        <dbReference type="ARBA" id="ARBA00022917"/>
    </source>
</evidence>
<keyword evidence="10" id="KW-0030">Aminoacyl-tRNA synthetase</keyword>
<evidence type="ECO:0000256" key="4">
    <source>
        <dbReference type="ARBA" id="ARBA00022598"/>
    </source>
</evidence>
<gene>
    <name evidence="14" type="primary">Fdxacb1</name>
    <name evidence="14" type="ORF">CROSUL_R12498</name>
</gene>
<organism evidence="14 15">
    <name type="scientific">Crotophaga sulcirostris</name>
    <name type="common">Groove-billed ani</name>
    <dbReference type="NCBI Taxonomy" id="33598"/>
    <lineage>
        <taxon>Eukaryota</taxon>
        <taxon>Metazoa</taxon>
        <taxon>Chordata</taxon>
        <taxon>Craniata</taxon>
        <taxon>Vertebrata</taxon>
        <taxon>Euteleostomi</taxon>
        <taxon>Archelosauria</taxon>
        <taxon>Archosauria</taxon>
        <taxon>Dinosauria</taxon>
        <taxon>Saurischia</taxon>
        <taxon>Theropoda</taxon>
        <taxon>Coelurosauria</taxon>
        <taxon>Aves</taxon>
        <taxon>Neognathae</taxon>
        <taxon>Neoaves</taxon>
        <taxon>Otidimorphae</taxon>
        <taxon>Cuculiformes</taxon>
        <taxon>Crotophagidae</taxon>
        <taxon>Crotophaga</taxon>
    </lineage>
</organism>
<dbReference type="Pfam" id="PF03147">
    <property type="entry name" value="FDX-ACB"/>
    <property type="match status" value="1"/>
</dbReference>
<dbReference type="OrthoDB" id="273345at2759"/>
<dbReference type="AlphaFoldDB" id="A0A7K5HY19"/>
<comment type="similarity">
    <text evidence="2">Belongs to the class-II aminoacyl-tRNA synthetase family.</text>
</comment>
<evidence type="ECO:0000256" key="3">
    <source>
        <dbReference type="ARBA" id="ARBA00012814"/>
    </source>
</evidence>
<dbReference type="SUPFAM" id="SSF53335">
    <property type="entry name" value="S-adenosyl-L-methionine-dependent methyltransferases"/>
    <property type="match status" value="1"/>
</dbReference>
<dbReference type="PANTHER" id="PTHR11538:SF26">
    <property type="entry name" value="FERREDOXIN-FOLD ANTICODON-BINDING DOMAIN-CONTAINING PROTEIN 1"/>
    <property type="match status" value="1"/>
</dbReference>
<sequence length="624" mass="70302">QPLRRVLLLGEGNFSFAASLCGATGTHVVATCYESEEEVYGWERAAESIQRLQERGAEIVFSVDCTRLKDYFLPEKRKFDCIYFNFPHCGRKAGVVKNRELLARFFCSSAEVLAEEGEVHVALCNGQGGTPVDQPRREWHNSWQIVAVAARAGFILSNVHPFKAETIDGYKCTGYRSQDKSFCVEGALNHIFTRSTPLPYFKPMICEIALESQKVSFHIPQVLVDKINRGFLGLNSNHPVQTVKEKLTAELSQAFPLQNTDCCLSPLHQGHLNEVCHSNLFWISLSPGQTPSTEEMSHGLANAVSFSHIDCCRDADKNGWVDAQEGCCISKQFYLQPSLLPCAQAIIQRGDFLLGTLHVLSGPVFRKCLIAPYSMPVFYEIVFVCAVKRGTENSCIQMLVNSIKTSIHSLHQTVSGFKLNISLQEAMSIETAELNDFAAFESQLSKIEYFICVEVDTSGSCEKGSCVGVIRTAHDELVSSELVVVFASLNLDLLAMLICGIADWRMLWTSDRRFLHQFPRGELRLFKSFSLYPPSYEHDISFWLPDGEQFDEIAFHTIARQVSGEMVVSIQLMDSFQHPETGQKSLCYRLTFQSCDKALSRQEVAEMQQRFRKEINQRLRVTLR</sequence>
<dbReference type="FunFam" id="3.30.70.380:FF:000002">
    <property type="entry name" value="phenylalanine--tRNA ligase, mitochondrial"/>
    <property type="match status" value="1"/>
</dbReference>
<keyword evidence="8" id="KW-0809">Transit peptide</keyword>
<dbReference type="Gene3D" id="3.30.70.380">
    <property type="entry name" value="Ferrodoxin-fold anticodon-binding domain"/>
    <property type="match status" value="1"/>
</dbReference>
<dbReference type="SMART" id="SM00896">
    <property type="entry name" value="FDX-ACB"/>
    <property type="match status" value="1"/>
</dbReference>
<feature type="non-terminal residue" evidence="14">
    <location>
        <position position="1"/>
    </location>
</feature>
<dbReference type="Pfam" id="PF10354">
    <property type="entry name" value="BMT5-like"/>
    <property type="match status" value="1"/>
</dbReference>
<evidence type="ECO:0000256" key="9">
    <source>
        <dbReference type="ARBA" id="ARBA00023128"/>
    </source>
</evidence>
<dbReference type="EMBL" id="VYZB01000406">
    <property type="protein sequence ID" value="NWS73822.1"/>
    <property type="molecule type" value="Genomic_DNA"/>
</dbReference>
<keyword evidence="6" id="KW-0067">ATP-binding</keyword>
<dbReference type="Proteomes" id="UP000549499">
    <property type="component" value="Unassembled WGS sequence"/>
</dbReference>
<feature type="non-terminal residue" evidence="14">
    <location>
        <position position="624"/>
    </location>
</feature>
<dbReference type="GO" id="GO:0004826">
    <property type="term" value="F:phenylalanine-tRNA ligase activity"/>
    <property type="evidence" value="ECO:0007669"/>
    <property type="project" value="UniProtKB-EC"/>
</dbReference>
<dbReference type="GO" id="GO:0006412">
    <property type="term" value="P:translation"/>
    <property type="evidence" value="ECO:0007669"/>
    <property type="project" value="UniProtKB-KW"/>
</dbReference>
<keyword evidence="15" id="KW-1185">Reference proteome</keyword>
<accession>A0A7K5HY19</accession>
<comment type="subcellular location">
    <subcellularLocation>
        <location evidence="1">Mitochondrion matrix</location>
    </subcellularLocation>
</comment>
<dbReference type="GO" id="GO:0070042">
    <property type="term" value="F:rRNA (uridine-N3-)-methyltransferase activity"/>
    <property type="evidence" value="ECO:0007669"/>
    <property type="project" value="InterPro"/>
</dbReference>
<name>A0A7K5HY19_CROSL</name>
<evidence type="ECO:0000256" key="1">
    <source>
        <dbReference type="ARBA" id="ARBA00004305"/>
    </source>
</evidence>
<dbReference type="PROSITE" id="PS51447">
    <property type="entry name" value="FDX_ACB"/>
    <property type="match status" value="1"/>
</dbReference>
<keyword evidence="9" id="KW-0496">Mitochondrion</keyword>
<keyword evidence="7" id="KW-0648">Protein biosynthesis</keyword>
<dbReference type="InterPro" id="IPR045864">
    <property type="entry name" value="aa-tRNA-synth_II/BPL/LPL"/>
</dbReference>
<dbReference type="InterPro" id="IPR019446">
    <property type="entry name" value="BMT5-like"/>
</dbReference>
<evidence type="ECO:0000256" key="5">
    <source>
        <dbReference type="ARBA" id="ARBA00022741"/>
    </source>
</evidence>
<keyword evidence="4" id="KW-0436">Ligase</keyword>
<comment type="caution">
    <text evidence="14">The sequence shown here is derived from an EMBL/GenBank/DDBJ whole genome shotgun (WGS) entry which is preliminary data.</text>
</comment>